<keyword evidence="3 6" id="KW-0175">Coiled coil</keyword>
<keyword evidence="4 6" id="KW-0472">Membrane</keyword>
<gene>
    <name evidence="6" type="primary">ezrA</name>
    <name evidence="7" type="ORF">A6J77_001310</name>
</gene>
<evidence type="ECO:0000256" key="3">
    <source>
        <dbReference type="ARBA" id="ARBA00023054"/>
    </source>
</evidence>
<evidence type="ECO:0000256" key="6">
    <source>
        <dbReference type="HAMAP-Rule" id="MF_00728"/>
    </source>
</evidence>
<keyword evidence="6" id="KW-0131">Cell cycle</keyword>
<dbReference type="RefSeq" id="WP_083067724.1">
    <property type="nucleotide sequence ID" value="NZ_NBTM02000001.1"/>
</dbReference>
<comment type="subcellular location">
    <subcellularLocation>
        <location evidence="6">Cell membrane</location>
        <topology evidence="6">Single-pass membrane protein</topology>
    </subcellularLocation>
    <text evidence="6">Colocalized with FtsZ to the nascent septal site.</text>
</comment>
<evidence type="ECO:0000256" key="5">
    <source>
        <dbReference type="ARBA" id="ARBA00023210"/>
    </source>
</evidence>
<dbReference type="GO" id="GO:0000917">
    <property type="term" value="P:division septum assembly"/>
    <property type="evidence" value="ECO:0007669"/>
    <property type="project" value="UniProtKB-KW"/>
</dbReference>
<evidence type="ECO:0000256" key="4">
    <source>
        <dbReference type="ARBA" id="ARBA00023136"/>
    </source>
</evidence>
<evidence type="ECO:0000256" key="1">
    <source>
        <dbReference type="ARBA" id="ARBA00022692"/>
    </source>
</evidence>
<dbReference type="GO" id="GO:0000921">
    <property type="term" value="P:septin ring assembly"/>
    <property type="evidence" value="ECO:0007669"/>
    <property type="project" value="InterPro"/>
</dbReference>
<dbReference type="GO" id="GO:0005940">
    <property type="term" value="C:septin ring"/>
    <property type="evidence" value="ECO:0007669"/>
    <property type="project" value="InterPro"/>
</dbReference>
<comment type="caution">
    <text evidence="7">The sequence shown here is derived from an EMBL/GenBank/DDBJ whole genome shotgun (WGS) entry which is preliminary data.</text>
</comment>
<organism evidence="7 8">
    <name type="scientific">Aerococcus viridans</name>
    <dbReference type="NCBI Taxonomy" id="1377"/>
    <lineage>
        <taxon>Bacteria</taxon>
        <taxon>Bacillati</taxon>
        <taxon>Bacillota</taxon>
        <taxon>Bacilli</taxon>
        <taxon>Lactobacillales</taxon>
        <taxon>Aerococcaceae</taxon>
        <taxon>Aerococcus</taxon>
    </lineage>
</organism>
<dbReference type="AlphaFoldDB" id="A0A2J9PKT1"/>
<name>A0A2J9PKT1_9LACT</name>
<keyword evidence="2 6" id="KW-1133">Transmembrane helix</keyword>
<dbReference type="Proteomes" id="UP000192813">
    <property type="component" value="Unassembled WGS sequence"/>
</dbReference>
<protein>
    <recommendedName>
        <fullName evidence="6">Septation ring formation regulator EzrA</fullName>
    </recommendedName>
</protein>
<dbReference type="Pfam" id="PF06160">
    <property type="entry name" value="EzrA"/>
    <property type="match status" value="1"/>
</dbReference>
<feature type="coiled-coil region" evidence="6">
    <location>
        <begin position="459"/>
        <end position="496"/>
    </location>
</feature>
<dbReference type="HAMAP" id="MF_00728">
    <property type="entry name" value="EzrA"/>
    <property type="match status" value="1"/>
</dbReference>
<keyword evidence="7" id="KW-0418">Kinase</keyword>
<feature type="topological domain" description="Extracellular" evidence="6">
    <location>
        <begin position="1"/>
        <end position="5"/>
    </location>
</feature>
<sequence>MPFLIALLILIILVLLGYGLIYYLGRKQTQANIELDEQKQEIMSTPVADKLYTLRNKNVSGATRRVYESEQAKWQTITRFRLPEIEAALVSAQDYTDKYNIVKARSVADEVETILEETKDEVNGINDRLTEILASEKASEDKHEETYERYAALRKQLLAHGYKFGDALETLEHHLAYIELDFTKYHQQMNDGDFIGAQEALVQIDADLNELEQMMEMIPDLYTKLNEEYVEQVADMQQGFAHMVDENFQFPMDVDIPKEISVAEKKVAEAKKALSDADLTQASELMEAAGVQIDQTYTLMEKEIASREYIGKNQGAVQRRLEQVTQSNRYGALEIDRVAQNYLLYDNEMGKMQEYADQIERQKDVLKTTDDQLAEHQIAYSDMETRYREIYDQLTEIDKGQSAIVVALANLRQRERDARDDLYMFELDLRNIKRSVEIHHLPGLTNEYLDYFFDTSDRIDQLSESLNRVKLDMVEIENLTDQIAKAIEYLDEETEKQVRAAQLTESAIQYANRYRPKHPELNAVIERSYYLFDKEFLYEDAFENIARAVDQIQPGARQEIIQQYDKENQVG</sequence>
<evidence type="ECO:0000313" key="7">
    <source>
        <dbReference type="EMBL" id="PNL90955.1"/>
    </source>
</evidence>
<evidence type="ECO:0000313" key="8">
    <source>
        <dbReference type="Proteomes" id="UP000192813"/>
    </source>
</evidence>
<keyword evidence="1 6" id="KW-0812">Transmembrane</keyword>
<keyword evidence="7" id="KW-0808">Transferase</keyword>
<dbReference type="GO" id="GO:0005886">
    <property type="term" value="C:plasma membrane"/>
    <property type="evidence" value="ECO:0007669"/>
    <property type="project" value="UniProtKB-SubCell"/>
</dbReference>
<dbReference type="GO" id="GO:0016301">
    <property type="term" value="F:kinase activity"/>
    <property type="evidence" value="ECO:0007669"/>
    <property type="project" value="UniProtKB-KW"/>
</dbReference>
<reference evidence="8" key="1">
    <citation type="submission" date="2017-12" db="EMBL/GenBank/DDBJ databases">
        <title>FDA dAtabase for Regulatory Grade micrObial Sequences (FDA-ARGOS): Supporting development and validation of Infectious Disease Dx tests.</title>
        <authorList>
            <person name="Hoffmann M."/>
            <person name="Allard M."/>
            <person name="Evans P."/>
            <person name="Brown E."/>
            <person name="Tallon L."/>
            <person name="Sadzewicz L."/>
            <person name="Sengamalay N."/>
            <person name="Ott S."/>
            <person name="Godinez A."/>
            <person name="Nagaraj S."/>
            <person name="Vavikolanu K."/>
            <person name="Aluvathingal J."/>
            <person name="Nadendla S."/>
            <person name="Sichtig H."/>
        </authorList>
    </citation>
    <scope>NUCLEOTIDE SEQUENCE [LARGE SCALE GENOMIC DNA]</scope>
    <source>
        <strain evidence="8">FDAARGOS_249</strain>
    </source>
</reference>
<keyword evidence="6" id="KW-1003">Cell membrane</keyword>
<keyword evidence="6" id="KW-0132">Cell division</keyword>
<evidence type="ECO:0000256" key="2">
    <source>
        <dbReference type="ARBA" id="ARBA00022989"/>
    </source>
</evidence>
<dbReference type="EMBL" id="NBTM02000001">
    <property type="protein sequence ID" value="PNL90955.1"/>
    <property type="molecule type" value="Genomic_DNA"/>
</dbReference>
<keyword evidence="5 6" id="KW-0717">Septation</keyword>
<accession>A0A2J9PKT1</accession>
<comment type="similarity">
    <text evidence="6">Belongs to the EzrA family.</text>
</comment>
<proteinExistence type="inferred from homology"/>
<feature type="topological domain" description="Cytoplasmic" evidence="6">
    <location>
        <begin position="25"/>
        <end position="571"/>
    </location>
</feature>
<dbReference type="InterPro" id="IPR010379">
    <property type="entry name" value="EzrA"/>
</dbReference>
<feature type="coiled-coil region" evidence="6">
    <location>
        <begin position="101"/>
        <end position="128"/>
    </location>
</feature>
<comment type="function">
    <text evidence="6">Negative regulator of FtsZ ring formation; modulates the frequency and position of FtsZ ring formation. Inhibits FtsZ ring formation at polar sites. Interacts either with FtsZ or with one of its binding partners to promote depolymerization.</text>
</comment>